<dbReference type="RefSeq" id="WP_189132695.1">
    <property type="nucleotide sequence ID" value="NZ_BMMS01000014.1"/>
</dbReference>
<dbReference type="SUPFAM" id="SSF56601">
    <property type="entry name" value="beta-lactamase/transpeptidase-like"/>
    <property type="match status" value="1"/>
</dbReference>
<evidence type="ECO:0000313" key="4">
    <source>
        <dbReference type="EMBL" id="GGO90395.1"/>
    </source>
</evidence>
<keyword evidence="4" id="KW-0378">Hydrolase</keyword>
<feature type="region of interest" description="Disordered" evidence="1">
    <location>
        <begin position="232"/>
        <end position="260"/>
    </location>
</feature>
<dbReference type="InterPro" id="IPR012338">
    <property type="entry name" value="Beta-lactam/transpept-like"/>
</dbReference>
<dbReference type="EMBL" id="BMMS01000014">
    <property type="protein sequence ID" value="GGO90395.1"/>
    <property type="molecule type" value="Genomic_DNA"/>
</dbReference>
<feature type="signal peptide" evidence="2">
    <location>
        <begin position="1"/>
        <end position="22"/>
    </location>
</feature>
<dbReference type="InterPro" id="IPR001466">
    <property type="entry name" value="Beta-lactam-related"/>
</dbReference>
<dbReference type="PANTHER" id="PTHR46825">
    <property type="entry name" value="D-ALANYL-D-ALANINE-CARBOXYPEPTIDASE/ENDOPEPTIDASE AMPH"/>
    <property type="match status" value="1"/>
</dbReference>
<accession>A0A918DXY9</accession>
<sequence length="382" mass="41329">MPARTRLAGMTAVVAMTAGALAAPAVAAPAPAGDHHAPTRRAMEAAVKQGVPGVTGQVKDKQGTWNGTAGVGDIKSGRPRGAHDHYRVGSITKTFVSTVVLQLEAEGRLNLNDSVDHWLPGVVRGHGHDGRRITVRQLLNHTSGIYNFTADEDFVREFFLKDGFFKHRYDTREPRQLVDIAMKHKPDFPPGTSWNYSNTNYILAGMIVEKATGHSYAREVRRRVIKPLRLHDTTVPRTDPRVPQPSGRAYSKLGEDPAGPSYDVTELNPSSASSAGGMISDSDDLNRFYSALLRGRLLPKKQLAEMTTTVPVEGIPGARYGLGLIERKLSCGTVVWGHGGGIHGSTSEAVTTKDGRHSLAFNFNGDWTGDSEAVIEAEFCGK</sequence>
<keyword evidence="2" id="KW-0732">Signal</keyword>
<dbReference type="Gene3D" id="3.40.710.10">
    <property type="entry name" value="DD-peptidase/beta-lactamase superfamily"/>
    <property type="match status" value="1"/>
</dbReference>
<name>A0A918DXY9_9ACTN</name>
<reference evidence="4" key="2">
    <citation type="submission" date="2020-09" db="EMBL/GenBank/DDBJ databases">
        <authorList>
            <person name="Sun Q."/>
            <person name="Zhou Y."/>
        </authorList>
    </citation>
    <scope>NUCLEOTIDE SEQUENCE</scope>
    <source>
        <strain evidence="4">CGMCC 4.7201</strain>
    </source>
</reference>
<reference evidence="4" key="1">
    <citation type="journal article" date="2014" name="Int. J. Syst. Evol. Microbiol.">
        <title>Complete genome sequence of Corynebacterium casei LMG S-19264T (=DSM 44701T), isolated from a smear-ripened cheese.</title>
        <authorList>
            <consortium name="US DOE Joint Genome Institute (JGI-PGF)"/>
            <person name="Walter F."/>
            <person name="Albersmeier A."/>
            <person name="Kalinowski J."/>
            <person name="Ruckert C."/>
        </authorList>
    </citation>
    <scope>NUCLEOTIDE SEQUENCE</scope>
    <source>
        <strain evidence="4">CGMCC 4.7201</strain>
    </source>
</reference>
<gene>
    <name evidence="4" type="ORF">GCM10012280_35850</name>
</gene>
<dbReference type="GO" id="GO:0004180">
    <property type="term" value="F:carboxypeptidase activity"/>
    <property type="evidence" value="ECO:0007669"/>
    <property type="project" value="UniProtKB-KW"/>
</dbReference>
<feature type="chain" id="PRO_5038776250" evidence="2">
    <location>
        <begin position="23"/>
        <end position="382"/>
    </location>
</feature>
<proteinExistence type="predicted"/>
<comment type="caution">
    <text evidence="4">The sequence shown here is derived from an EMBL/GenBank/DDBJ whole genome shotgun (WGS) entry which is preliminary data.</text>
</comment>
<evidence type="ECO:0000259" key="3">
    <source>
        <dbReference type="Pfam" id="PF00144"/>
    </source>
</evidence>
<protein>
    <submittedName>
        <fullName evidence="4">D-alanyl-D-alanine carboxypeptidase</fullName>
    </submittedName>
</protein>
<dbReference type="AlphaFoldDB" id="A0A918DXY9"/>
<organism evidence="4 5">
    <name type="scientific">Wenjunlia tyrosinilytica</name>
    <dbReference type="NCBI Taxonomy" id="1544741"/>
    <lineage>
        <taxon>Bacteria</taxon>
        <taxon>Bacillati</taxon>
        <taxon>Actinomycetota</taxon>
        <taxon>Actinomycetes</taxon>
        <taxon>Kitasatosporales</taxon>
        <taxon>Streptomycetaceae</taxon>
        <taxon>Wenjunlia</taxon>
    </lineage>
</organism>
<keyword evidence="4" id="KW-0121">Carboxypeptidase</keyword>
<dbReference type="Pfam" id="PF00144">
    <property type="entry name" value="Beta-lactamase"/>
    <property type="match status" value="1"/>
</dbReference>
<keyword evidence="5" id="KW-1185">Reference proteome</keyword>
<dbReference type="Proteomes" id="UP000641932">
    <property type="component" value="Unassembled WGS sequence"/>
</dbReference>
<evidence type="ECO:0000256" key="2">
    <source>
        <dbReference type="SAM" id="SignalP"/>
    </source>
</evidence>
<feature type="domain" description="Beta-lactamase-related" evidence="3">
    <location>
        <begin position="41"/>
        <end position="365"/>
    </location>
</feature>
<feature type="region of interest" description="Disordered" evidence="1">
    <location>
        <begin position="49"/>
        <end position="82"/>
    </location>
</feature>
<dbReference type="InterPro" id="IPR050491">
    <property type="entry name" value="AmpC-like"/>
</dbReference>
<keyword evidence="4" id="KW-0645">Protease</keyword>
<evidence type="ECO:0000256" key="1">
    <source>
        <dbReference type="SAM" id="MobiDB-lite"/>
    </source>
</evidence>
<dbReference type="PANTHER" id="PTHR46825:SF7">
    <property type="entry name" value="D-ALANYL-D-ALANINE CARBOXYPEPTIDASE"/>
    <property type="match status" value="1"/>
</dbReference>
<evidence type="ECO:0000313" key="5">
    <source>
        <dbReference type="Proteomes" id="UP000641932"/>
    </source>
</evidence>